<gene>
    <name evidence="4" type="ORF">PISMIDRAFT_41300</name>
</gene>
<dbReference type="Pfam" id="PF13359">
    <property type="entry name" value="DDE_Tnp_4"/>
    <property type="match status" value="1"/>
</dbReference>
<keyword evidence="2" id="KW-0479">Metal-binding</keyword>
<evidence type="ECO:0000256" key="1">
    <source>
        <dbReference type="ARBA" id="ARBA00001968"/>
    </source>
</evidence>
<feature type="domain" description="DDE Tnp4" evidence="3">
    <location>
        <begin position="12"/>
        <end position="105"/>
    </location>
</feature>
<reference evidence="4 5" key="1">
    <citation type="submission" date="2014-04" db="EMBL/GenBank/DDBJ databases">
        <authorList>
            <consortium name="DOE Joint Genome Institute"/>
            <person name="Kuo A."/>
            <person name="Kohler A."/>
            <person name="Costa M.D."/>
            <person name="Nagy L.G."/>
            <person name="Floudas D."/>
            <person name="Copeland A."/>
            <person name="Barry K.W."/>
            <person name="Cichocki N."/>
            <person name="Veneault-Fourrey C."/>
            <person name="LaButti K."/>
            <person name="Lindquist E.A."/>
            <person name="Lipzen A."/>
            <person name="Lundell T."/>
            <person name="Morin E."/>
            <person name="Murat C."/>
            <person name="Sun H."/>
            <person name="Tunlid A."/>
            <person name="Henrissat B."/>
            <person name="Grigoriev I.V."/>
            <person name="Hibbett D.S."/>
            <person name="Martin F."/>
            <person name="Nordberg H.P."/>
            <person name="Cantor M.N."/>
            <person name="Hua S.X."/>
        </authorList>
    </citation>
    <scope>NUCLEOTIDE SEQUENCE [LARGE SCALE GENOMIC DNA]</scope>
    <source>
        <strain evidence="4 5">441</strain>
    </source>
</reference>
<name>A0A0C9Z4A4_9AGAM</name>
<dbReference type="GO" id="GO:0046872">
    <property type="term" value="F:metal ion binding"/>
    <property type="evidence" value="ECO:0007669"/>
    <property type="project" value="UniProtKB-KW"/>
</dbReference>
<keyword evidence="5" id="KW-1185">Reference proteome</keyword>
<dbReference type="Proteomes" id="UP000054018">
    <property type="component" value="Unassembled WGS sequence"/>
</dbReference>
<feature type="non-terminal residue" evidence="4">
    <location>
        <position position="1"/>
    </location>
</feature>
<sequence>AFQGTQIAQDAEHLLPQGHWIWADSAYPTQTWCVVPFKATRMAGLSRGQKEYNKHLSKVRVRVEHAFAALKGRFQSLRELRLHMNSLRDIRIAVHWVQCCIILHNMIIRFEERLGDSTMEWARMEGEECGGPRD</sequence>
<dbReference type="EMBL" id="KN833721">
    <property type="protein sequence ID" value="KIK23916.1"/>
    <property type="molecule type" value="Genomic_DNA"/>
</dbReference>
<organism evidence="4 5">
    <name type="scientific">Pisolithus microcarpus 441</name>
    <dbReference type="NCBI Taxonomy" id="765257"/>
    <lineage>
        <taxon>Eukaryota</taxon>
        <taxon>Fungi</taxon>
        <taxon>Dikarya</taxon>
        <taxon>Basidiomycota</taxon>
        <taxon>Agaricomycotina</taxon>
        <taxon>Agaricomycetes</taxon>
        <taxon>Agaricomycetidae</taxon>
        <taxon>Boletales</taxon>
        <taxon>Sclerodermatineae</taxon>
        <taxon>Pisolithaceae</taxon>
        <taxon>Pisolithus</taxon>
    </lineage>
</organism>
<feature type="non-terminal residue" evidence="4">
    <location>
        <position position="134"/>
    </location>
</feature>
<dbReference type="AlphaFoldDB" id="A0A0C9Z4A4"/>
<evidence type="ECO:0000256" key="2">
    <source>
        <dbReference type="ARBA" id="ARBA00022723"/>
    </source>
</evidence>
<protein>
    <recommendedName>
        <fullName evidence="3">DDE Tnp4 domain-containing protein</fullName>
    </recommendedName>
</protein>
<dbReference type="HOGENOM" id="CLU_018552_9_2_1"/>
<reference evidence="5" key="2">
    <citation type="submission" date="2015-01" db="EMBL/GenBank/DDBJ databases">
        <title>Evolutionary Origins and Diversification of the Mycorrhizal Mutualists.</title>
        <authorList>
            <consortium name="DOE Joint Genome Institute"/>
            <consortium name="Mycorrhizal Genomics Consortium"/>
            <person name="Kohler A."/>
            <person name="Kuo A."/>
            <person name="Nagy L.G."/>
            <person name="Floudas D."/>
            <person name="Copeland A."/>
            <person name="Barry K.W."/>
            <person name="Cichocki N."/>
            <person name="Veneault-Fourrey C."/>
            <person name="LaButti K."/>
            <person name="Lindquist E.A."/>
            <person name="Lipzen A."/>
            <person name="Lundell T."/>
            <person name="Morin E."/>
            <person name="Murat C."/>
            <person name="Riley R."/>
            <person name="Ohm R."/>
            <person name="Sun H."/>
            <person name="Tunlid A."/>
            <person name="Henrissat B."/>
            <person name="Grigoriev I.V."/>
            <person name="Hibbett D.S."/>
            <person name="Martin F."/>
        </authorList>
    </citation>
    <scope>NUCLEOTIDE SEQUENCE [LARGE SCALE GENOMIC DNA]</scope>
    <source>
        <strain evidence="5">441</strain>
    </source>
</reference>
<proteinExistence type="predicted"/>
<accession>A0A0C9Z4A4</accession>
<evidence type="ECO:0000259" key="3">
    <source>
        <dbReference type="Pfam" id="PF13359"/>
    </source>
</evidence>
<dbReference type="OrthoDB" id="2659088at2759"/>
<dbReference type="InterPro" id="IPR027806">
    <property type="entry name" value="HARBI1_dom"/>
</dbReference>
<evidence type="ECO:0000313" key="4">
    <source>
        <dbReference type="EMBL" id="KIK23916.1"/>
    </source>
</evidence>
<evidence type="ECO:0000313" key="5">
    <source>
        <dbReference type="Proteomes" id="UP000054018"/>
    </source>
</evidence>
<comment type="cofactor">
    <cofactor evidence="1">
        <name>a divalent metal cation</name>
        <dbReference type="ChEBI" id="CHEBI:60240"/>
    </cofactor>
</comment>